<dbReference type="InterPro" id="IPR025643">
    <property type="entry name" value="R2K_3"/>
</dbReference>
<evidence type="ECO:0000313" key="3">
    <source>
        <dbReference type="Proteomes" id="UP000483286"/>
    </source>
</evidence>
<reference evidence="2 3" key="1">
    <citation type="submission" date="2019-12" db="EMBL/GenBank/DDBJ databases">
        <title>Deinococcus sp. HMF7620 Genome sequencing and assembly.</title>
        <authorList>
            <person name="Kang H."/>
            <person name="Kim H."/>
            <person name="Joh K."/>
        </authorList>
    </citation>
    <scope>NUCLEOTIDE SEQUENCE [LARGE SCALE GENOMIC DNA]</scope>
    <source>
        <strain evidence="2 3">HMF7620</strain>
    </source>
</reference>
<dbReference type="RefSeq" id="WP_157458560.1">
    <property type="nucleotide sequence ID" value="NZ_WQLB01000007.1"/>
</dbReference>
<feature type="domain" description="ATP-grasp" evidence="1">
    <location>
        <begin position="135"/>
        <end position="293"/>
    </location>
</feature>
<dbReference type="AlphaFoldDB" id="A0A7C9HYY1"/>
<organism evidence="2 3">
    <name type="scientific">Deinococcus arboris</name>
    <dbReference type="NCBI Taxonomy" id="2682977"/>
    <lineage>
        <taxon>Bacteria</taxon>
        <taxon>Thermotogati</taxon>
        <taxon>Deinococcota</taxon>
        <taxon>Deinococci</taxon>
        <taxon>Deinococcales</taxon>
        <taxon>Deinococcaceae</taxon>
        <taxon>Deinococcus</taxon>
    </lineage>
</organism>
<evidence type="ECO:0000259" key="1">
    <source>
        <dbReference type="Pfam" id="PF14243"/>
    </source>
</evidence>
<keyword evidence="3" id="KW-1185">Reference proteome</keyword>
<proteinExistence type="predicted"/>
<sequence length="298" mass="32830">MLLFPAEPFSARVPDEAYRAELDAAQALGLNTALLDFEALQGGDLTRALRWVPAGEGQAIFRGWMMAPDTYAALFDALQGRGWTLLNTPAQYRHTHWLPDSFHHIAPHSPDTRWIPAANPGALNWAEVDAALAALGPGPVVVKDYVKSRKHEWTEACFIPDAADLGHARTVIRTFAERQGSGWQGGLVLRRFEPFQALITHSRSGMPLTWEYRLFVVDGQLAVQAEYWEEGEYPSQALPTGWLAEVLGAVDSRFFTIDVAQREDGAWRVVELGDGQVAGLPERLSPEALMQALSAVGC</sequence>
<name>A0A7C9HYY1_9DEIO</name>
<accession>A0A7C9HYY1</accession>
<dbReference type="EMBL" id="WQLB01000007">
    <property type="protein sequence ID" value="MVN86495.1"/>
    <property type="molecule type" value="Genomic_DNA"/>
</dbReference>
<evidence type="ECO:0000313" key="2">
    <source>
        <dbReference type="EMBL" id="MVN86495.1"/>
    </source>
</evidence>
<dbReference type="Proteomes" id="UP000483286">
    <property type="component" value="Unassembled WGS sequence"/>
</dbReference>
<comment type="caution">
    <text evidence="2">The sequence shown here is derived from an EMBL/GenBank/DDBJ whole genome shotgun (WGS) entry which is preliminary data.</text>
</comment>
<protein>
    <recommendedName>
        <fullName evidence="1">ATP-grasp domain-containing protein</fullName>
    </recommendedName>
</protein>
<dbReference type="Pfam" id="PF14243">
    <property type="entry name" value="R2K_3"/>
    <property type="match status" value="1"/>
</dbReference>
<gene>
    <name evidence="2" type="ORF">GO986_06920</name>
</gene>